<evidence type="ECO:0000256" key="1">
    <source>
        <dbReference type="ARBA" id="ARBA00004651"/>
    </source>
</evidence>
<evidence type="ECO:0000256" key="7">
    <source>
        <dbReference type="RuleBase" id="RU367016"/>
    </source>
</evidence>
<keyword evidence="3 7" id="KW-1003">Cell membrane</keyword>
<comment type="caution">
    <text evidence="9">The sequence shown here is derived from an EMBL/GenBank/DDBJ whole genome shotgun (WGS) entry which is preliminary data.</text>
</comment>
<evidence type="ECO:0000313" key="9">
    <source>
        <dbReference type="EMBL" id="MFC0544821.1"/>
    </source>
</evidence>
<keyword evidence="6 7" id="KW-0472">Membrane</keyword>
<evidence type="ECO:0000313" key="10">
    <source>
        <dbReference type="Proteomes" id="UP001589810"/>
    </source>
</evidence>
<dbReference type="EMBL" id="JBHLUD010000008">
    <property type="protein sequence ID" value="MFC0544821.1"/>
    <property type="molecule type" value="Genomic_DNA"/>
</dbReference>
<dbReference type="InterPro" id="IPR032816">
    <property type="entry name" value="VTT_dom"/>
</dbReference>
<protein>
    <submittedName>
        <fullName evidence="9">DedA family protein</fullName>
    </submittedName>
</protein>
<accession>A0ABV6MWX0</accession>
<dbReference type="PANTHER" id="PTHR30353">
    <property type="entry name" value="INNER MEMBRANE PROTEIN DEDA-RELATED"/>
    <property type="match status" value="1"/>
</dbReference>
<organism evidence="9 10">
    <name type="scientific">Kutzneria chonburiensis</name>
    <dbReference type="NCBI Taxonomy" id="1483604"/>
    <lineage>
        <taxon>Bacteria</taxon>
        <taxon>Bacillati</taxon>
        <taxon>Actinomycetota</taxon>
        <taxon>Actinomycetes</taxon>
        <taxon>Pseudonocardiales</taxon>
        <taxon>Pseudonocardiaceae</taxon>
        <taxon>Kutzneria</taxon>
    </lineage>
</organism>
<evidence type="ECO:0000256" key="2">
    <source>
        <dbReference type="ARBA" id="ARBA00010792"/>
    </source>
</evidence>
<comment type="subcellular location">
    <subcellularLocation>
        <location evidence="1 7">Cell membrane</location>
        <topology evidence="1 7">Multi-pass membrane protein</topology>
    </subcellularLocation>
</comment>
<proteinExistence type="inferred from homology"/>
<feature type="transmembrane region" description="Helical" evidence="7">
    <location>
        <begin position="12"/>
        <end position="31"/>
    </location>
</feature>
<keyword evidence="5 7" id="KW-1133">Transmembrane helix</keyword>
<dbReference type="PANTHER" id="PTHR30353:SF0">
    <property type="entry name" value="TRANSMEMBRANE PROTEIN"/>
    <property type="match status" value="1"/>
</dbReference>
<keyword evidence="10" id="KW-1185">Reference proteome</keyword>
<evidence type="ECO:0000256" key="6">
    <source>
        <dbReference type="ARBA" id="ARBA00023136"/>
    </source>
</evidence>
<dbReference type="RefSeq" id="WP_273936446.1">
    <property type="nucleotide sequence ID" value="NZ_CP097263.1"/>
</dbReference>
<evidence type="ECO:0000259" key="8">
    <source>
        <dbReference type="Pfam" id="PF09335"/>
    </source>
</evidence>
<dbReference type="InterPro" id="IPR032818">
    <property type="entry name" value="DedA-like"/>
</dbReference>
<evidence type="ECO:0000256" key="4">
    <source>
        <dbReference type="ARBA" id="ARBA00022692"/>
    </source>
</evidence>
<feature type="domain" description="VTT" evidence="8">
    <location>
        <begin position="32"/>
        <end position="155"/>
    </location>
</feature>
<reference evidence="9 10" key="1">
    <citation type="submission" date="2024-09" db="EMBL/GenBank/DDBJ databases">
        <authorList>
            <person name="Sun Q."/>
            <person name="Mori K."/>
        </authorList>
    </citation>
    <scope>NUCLEOTIDE SEQUENCE [LARGE SCALE GENOMIC DNA]</scope>
    <source>
        <strain evidence="9 10">TBRC 1432</strain>
    </source>
</reference>
<evidence type="ECO:0000256" key="3">
    <source>
        <dbReference type="ARBA" id="ARBA00022475"/>
    </source>
</evidence>
<comment type="similarity">
    <text evidence="2 7">Belongs to the DedA family.</text>
</comment>
<comment type="caution">
    <text evidence="7">Lacks conserved residue(s) required for the propagation of feature annotation.</text>
</comment>
<gene>
    <name evidence="9" type="ORF">ACFFH7_25180</name>
</gene>
<evidence type="ECO:0000256" key="5">
    <source>
        <dbReference type="ARBA" id="ARBA00022989"/>
    </source>
</evidence>
<dbReference type="Proteomes" id="UP001589810">
    <property type="component" value="Unassembled WGS sequence"/>
</dbReference>
<feature type="transmembrane region" description="Helical" evidence="7">
    <location>
        <begin position="51"/>
        <end position="73"/>
    </location>
</feature>
<dbReference type="Pfam" id="PF09335">
    <property type="entry name" value="VTT_dom"/>
    <property type="match status" value="1"/>
</dbReference>
<keyword evidence="4 7" id="KW-0812">Transmembrane</keyword>
<feature type="transmembrane region" description="Helical" evidence="7">
    <location>
        <begin position="168"/>
        <end position="190"/>
    </location>
</feature>
<name>A0ABV6MWX0_9PSEU</name>
<sequence>MLELVRELANSPWLWTAVFFIAALDALLPFMPSETTVVLVGVLVAPSATGLIQLILVAAAGAFAGDVAAFYLGRTTGNAVLTRLTRRERGVQAREWAHQQLIRRGRLLIVFGRYVPGGRAATLATAGALGFSPSWFLPPEVAGVLLWGTQAALVGFVGGTAFQDQPLLGMAVSYGFVILVVVGSAVAHRVRHNGLTLRSRR</sequence>